<comment type="caution">
    <text evidence="2">The sequence shown here is derived from an EMBL/GenBank/DDBJ whole genome shotgun (WGS) entry which is preliminary data.</text>
</comment>
<accession>A0AAV4DXA2</accession>
<gene>
    <name evidence="2" type="ORF">PoB_007543200</name>
</gene>
<sequence>MLISTSNGNADPNCSKETCIVGRSPISYHLAVRIGLNNSSTLTPEESLCGSLGLLRPGESKGDEESNGTPPHDAVYQEQSGPYSWVPDACTKRGTHFTFTVLKSQD</sequence>
<dbReference type="AlphaFoldDB" id="A0AAV4DXA2"/>
<evidence type="ECO:0000313" key="2">
    <source>
        <dbReference type="EMBL" id="GFO48927.1"/>
    </source>
</evidence>
<reference evidence="2 3" key="1">
    <citation type="journal article" date="2021" name="Elife">
        <title>Chloroplast acquisition without the gene transfer in kleptoplastic sea slugs, Plakobranchus ocellatus.</title>
        <authorList>
            <person name="Maeda T."/>
            <person name="Takahashi S."/>
            <person name="Yoshida T."/>
            <person name="Shimamura S."/>
            <person name="Takaki Y."/>
            <person name="Nagai Y."/>
            <person name="Toyoda A."/>
            <person name="Suzuki Y."/>
            <person name="Arimoto A."/>
            <person name="Ishii H."/>
            <person name="Satoh N."/>
            <person name="Nishiyama T."/>
            <person name="Hasebe M."/>
            <person name="Maruyama T."/>
            <person name="Minagawa J."/>
            <person name="Obokata J."/>
            <person name="Shigenobu S."/>
        </authorList>
    </citation>
    <scope>NUCLEOTIDE SEQUENCE [LARGE SCALE GENOMIC DNA]</scope>
</reference>
<proteinExistence type="predicted"/>
<protein>
    <submittedName>
        <fullName evidence="2">Uncharacterized protein</fullName>
    </submittedName>
</protein>
<feature type="region of interest" description="Disordered" evidence="1">
    <location>
        <begin position="51"/>
        <end position="79"/>
    </location>
</feature>
<evidence type="ECO:0000256" key="1">
    <source>
        <dbReference type="SAM" id="MobiDB-lite"/>
    </source>
</evidence>
<dbReference type="EMBL" id="BLXT01008455">
    <property type="protein sequence ID" value="GFO48927.1"/>
    <property type="molecule type" value="Genomic_DNA"/>
</dbReference>
<name>A0AAV4DXA2_9GAST</name>
<evidence type="ECO:0000313" key="3">
    <source>
        <dbReference type="Proteomes" id="UP000735302"/>
    </source>
</evidence>
<dbReference type="Proteomes" id="UP000735302">
    <property type="component" value="Unassembled WGS sequence"/>
</dbReference>
<organism evidence="2 3">
    <name type="scientific">Plakobranchus ocellatus</name>
    <dbReference type="NCBI Taxonomy" id="259542"/>
    <lineage>
        <taxon>Eukaryota</taxon>
        <taxon>Metazoa</taxon>
        <taxon>Spiralia</taxon>
        <taxon>Lophotrochozoa</taxon>
        <taxon>Mollusca</taxon>
        <taxon>Gastropoda</taxon>
        <taxon>Heterobranchia</taxon>
        <taxon>Euthyneura</taxon>
        <taxon>Panpulmonata</taxon>
        <taxon>Sacoglossa</taxon>
        <taxon>Placobranchoidea</taxon>
        <taxon>Plakobranchidae</taxon>
        <taxon>Plakobranchus</taxon>
    </lineage>
</organism>
<keyword evidence="3" id="KW-1185">Reference proteome</keyword>